<dbReference type="STRING" id="1884381.SAMN05518846_109175"/>
<evidence type="ECO:0000256" key="2">
    <source>
        <dbReference type="ARBA" id="ARBA00023125"/>
    </source>
</evidence>
<dbReference type="PROSITE" id="PS51077">
    <property type="entry name" value="HTH_ICLR"/>
    <property type="match status" value="1"/>
</dbReference>
<dbReference type="SUPFAM" id="SSF46785">
    <property type="entry name" value="Winged helix' DNA-binding domain"/>
    <property type="match status" value="1"/>
</dbReference>
<organism evidence="6 7">
    <name type="scientific">Brevibacillus centrosporus</name>
    <dbReference type="NCBI Taxonomy" id="54910"/>
    <lineage>
        <taxon>Bacteria</taxon>
        <taxon>Bacillati</taxon>
        <taxon>Bacillota</taxon>
        <taxon>Bacilli</taxon>
        <taxon>Bacillales</taxon>
        <taxon>Paenibacillaceae</taxon>
        <taxon>Brevibacillus</taxon>
    </lineage>
</organism>
<feature type="domain" description="IclR-ED" evidence="5">
    <location>
        <begin position="73"/>
        <end position="255"/>
    </location>
</feature>
<evidence type="ECO:0000259" key="4">
    <source>
        <dbReference type="PROSITE" id="PS51077"/>
    </source>
</evidence>
<name>A0A1I3XE72_9BACL</name>
<dbReference type="RefSeq" id="WP_092270220.1">
    <property type="nucleotide sequence ID" value="NZ_BJOE01000012.1"/>
</dbReference>
<evidence type="ECO:0000313" key="6">
    <source>
        <dbReference type="EMBL" id="SFK17356.1"/>
    </source>
</evidence>
<proteinExistence type="predicted"/>
<dbReference type="AlphaFoldDB" id="A0A1I3XE72"/>
<dbReference type="Pfam" id="PF09339">
    <property type="entry name" value="HTH_IclR"/>
    <property type="match status" value="1"/>
</dbReference>
<dbReference type="GO" id="GO:0003700">
    <property type="term" value="F:DNA-binding transcription factor activity"/>
    <property type="evidence" value="ECO:0007669"/>
    <property type="project" value="TreeGrafter"/>
</dbReference>
<keyword evidence="7" id="KW-1185">Reference proteome</keyword>
<evidence type="ECO:0000256" key="1">
    <source>
        <dbReference type="ARBA" id="ARBA00023015"/>
    </source>
</evidence>
<dbReference type="InterPro" id="IPR014757">
    <property type="entry name" value="Tscrpt_reg_IclR_C"/>
</dbReference>
<dbReference type="Proteomes" id="UP000198915">
    <property type="component" value="Unassembled WGS sequence"/>
</dbReference>
<protein>
    <submittedName>
        <fullName evidence="6">Transcriptional regulator, IclR family</fullName>
    </submittedName>
</protein>
<dbReference type="InterPro" id="IPR029016">
    <property type="entry name" value="GAF-like_dom_sf"/>
</dbReference>
<accession>A0A1I3XE72</accession>
<sequence length="258" mass="28898">MSEISDKRMLSSLSNALRILRSYSMDKPSQGITEMSSSLQLGKSTVHRLVSTLSNEGFLVKDSETQKYRLGYSVLALSGVITSSLDIYTESLPIVRRLVDSVGETAHIAILDGEEVIYVMKIECNHLVRFLTHVGRRNPLYCTSSGKVLLAYKEAAFIERIIDQGLIKHSSTTLTDPDVLRQHLHKIKQDGYATSYEELSEGVHSVAAPIRDYTGQVTAAITIVGPKQRMVRSKIPFFVKKVRDASQEISEKLGYYRR</sequence>
<feature type="domain" description="HTH iclR-type" evidence="4">
    <location>
        <begin position="10"/>
        <end position="72"/>
    </location>
</feature>
<dbReference type="InterPro" id="IPR036388">
    <property type="entry name" value="WH-like_DNA-bd_sf"/>
</dbReference>
<dbReference type="PANTHER" id="PTHR30136:SF35">
    <property type="entry name" value="HTH-TYPE TRANSCRIPTIONAL REGULATOR RV1719"/>
    <property type="match status" value="1"/>
</dbReference>
<dbReference type="Gene3D" id="1.10.10.10">
    <property type="entry name" value="Winged helix-like DNA-binding domain superfamily/Winged helix DNA-binding domain"/>
    <property type="match status" value="1"/>
</dbReference>
<keyword evidence="2" id="KW-0238">DNA-binding</keyword>
<dbReference type="GO" id="GO:0003677">
    <property type="term" value="F:DNA binding"/>
    <property type="evidence" value="ECO:0007669"/>
    <property type="project" value="UniProtKB-KW"/>
</dbReference>
<dbReference type="InterPro" id="IPR005471">
    <property type="entry name" value="Tscrpt_reg_IclR_N"/>
</dbReference>
<dbReference type="SUPFAM" id="SSF55781">
    <property type="entry name" value="GAF domain-like"/>
    <property type="match status" value="1"/>
</dbReference>
<dbReference type="SMART" id="SM00346">
    <property type="entry name" value="HTH_ICLR"/>
    <property type="match status" value="1"/>
</dbReference>
<keyword evidence="1" id="KW-0805">Transcription regulation</keyword>
<reference evidence="7" key="1">
    <citation type="submission" date="2016-10" db="EMBL/GenBank/DDBJ databases">
        <authorList>
            <person name="Varghese N."/>
            <person name="Submissions S."/>
        </authorList>
    </citation>
    <scope>NUCLEOTIDE SEQUENCE [LARGE SCALE GENOMIC DNA]</scope>
    <source>
        <strain evidence="7">OK042</strain>
    </source>
</reference>
<dbReference type="Gene3D" id="3.30.450.40">
    <property type="match status" value="1"/>
</dbReference>
<evidence type="ECO:0000313" key="7">
    <source>
        <dbReference type="Proteomes" id="UP000198915"/>
    </source>
</evidence>
<dbReference type="EMBL" id="FORT01000009">
    <property type="protein sequence ID" value="SFK17356.1"/>
    <property type="molecule type" value="Genomic_DNA"/>
</dbReference>
<dbReference type="InterPro" id="IPR050707">
    <property type="entry name" value="HTH_MetabolicPath_Reg"/>
</dbReference>
<evidence type="ECO:0000256" key="3">
    <source>
        <dbReference type="ARBA" id="ARBA00023163"/>
    </source>
</evidence>
<dbReference type="PANTHER" id="PTHR30136">
    <property type="entry name" value="HELIX-TURN-HELIX TRANSCRIPTIONAL REGULATOR, ICLR FAMILY"/>
    <property type="match status" value="1"/>
</dbReference>
<dbReference type="InterPro" id="IPR036390">
    <property type="entry name" value="WH_DNA-bd_sf"/>
</dbReference>
<gene>
    <name evidence="6" type="ORF">SAMN05518846_109175</name>
</gene>
<dbReference type="Pfam" id="PF01614">
    <property type="entry name" value="IclR_C"/>
    <property type="match status" value="1"/>
</dbReference>
<dbReference type="PROSITE" id="PS51078">
    <property type="entry name" value="ICLR_ED"/>
    <property type="match status" value="1"/>
</dbReference>
<keyword evidence="3" id="KW-0804">Transcription</keyword>
<dbReference type="GO" id="GO:0045892">
    <property type="term" value="P:negative regulation of DNA-templated transcription"/>
    <property type="evidence" value="ECO:0007669"/>
    <property type="project" value="UniProtKB-ARBA"/>
</dbReference>
<evidence type="ECO:0000259" key="5">
    <source>
        <dbReference type="PROSITE" id="PS51078"/>
    </source>
</evidence>